<reference evidence="2 3" key="1">
    <citation type="submission" date="2020-11" db="EMBL/GenBank/DDBJ databases">
        <title>Sulfur oxidizing isolate from Hospital Hole Sinkhole.</title>
        <authorList>
            <person name="Scott K.M."/>
        </authorList>
    </citation>
    <scope>NUCLEOTIDE SEQUENCE [LARGE SCALE GENOMIC DNA]</scope>
    <source>
        <strain evidence="2 3">HH1</strain>
    </source>
</reference>
<name>A0ABS0BYK4_9GAMM</name>
<keyword evidence="1" id="KW-0812">Transmembrane</keyword>
<accession>A0ABS0BYK4</accession>
<sequence>MLKYITLLIVVYFFYWLLKQKIRERKMEIKGEVVSKQPIRPITLMSFIMVAVYGGYMLYYLLTSQAS</sequence>
<proteinExistence type="predicted"/>
<feature type="transmembrane region" description="Helical" evidence="1">
    <location>
        <begin position="6"/>
        <end position="22"/>
    </location>
</feature>
<keyword evidence="3" id="KW-1185">Reference proteome</keyword>
<dbReference type="RefSeq" id="WP_194947397.1">
    <property type="nucleotide sequence ID" value="NZ_JACBGI020000001.1"/>
</dbReference>
<dbReference type="Proteomes" id="UP001193680">
    <property type="component" value="Unassembled WGS sequence"/>
</dbReference>
<keyword evidence="1" id="KW-1133">Transmembrane helix</keyword>
<evidence type="ECO:0000313" key="3">
    <source>
        <dbReference type="Proteomes" id="UP001193680"/>
    </source>
</evidence>
<evidence type="ECO:0000313" key="2">
    <source>
        <dbReference type="EMBL" id="MBF6057046.1"/>
    </source>
</evidence>
<feature type="transmembrane region" description="Helical" evidence="1">
    <location>
        <begin position="42"/>
        <end position="62"/>
    </location>
</feature>
<gene>
    <name evidence="2" type="ORF">H8792_001700</name>
</gene>
<keyword evidence="1" id="KW-0472">Membrane</keyword>
<comment type="caution">
    <text evidence="2">The sequence shown here is derived from an EMBL/GenBank/DDBJ whole genome shotgun (WGS) entry which is preliminary data.</text>
</comment>
<protein>
    <submittedName>
        <fullName evidence="2">Uncharacterized protein</fullName>
    </submittedName>
</protein>
<evidence type="ECO:0000256" key="1">
    <source>
        <dbReference type="SAM" id="Phobius"/>
    </source>
</evidence>
<dbReference type="EMBL" id="JACBGI020000001">
    <property type="protein sequence ID" value="MBF6057046.1"/>
    <property type="molecule type" value="Genomic_DNA"/>
</dbReference>
<organism evidence="2 3">
    <name type="scientific">Thiomicrorhabdus heinhorstiae</name>
    <dbReference type="NCBI Taxonomy" id="2748010"/>
    <lineage>
        <taxon>Bacteria</taxon>
        <taxon>Pseudomonadati</taxon>
        <taxon>Pseudomonadota</taxon>
        <taxon>Gammaproteobacteria</taxon>
        <taxon>Thiotrichales</taxon>
        <taxon>Piscirickettsiaceae</taxon>
        <taxon>Thiomicrorhabdus</taxon>
    </lineage>
</organism>